<feature type="domain" description="HTH luxR-type" evidence="1">
    <location>
        <begin position="268"/>
        <end position="333"/>
    </location>
</feature>
<sequence>MLRVLGLDSGTEAVYRLMLEHPSWGVDRLVRELGQDRSAVTTALDTLADLALLRDPAAEEGTRDTPLLVPPRAGLGALLDRRQDELDRTQLEIDAGRAAVADLLADYTALGRTTGAGVERFTGAEAAGRLQADLTAQARRELLALVPRTAADDDPWSLDVPLHLHLLDRGVRIRVLHVDSTTGSARNREAAHRLLRAGAEIRSLPAVPLHLRLVDGGSAVLPLDPGDPDGGAVLLGEPGALAALRALFTHLWDTATPCDGTDGADGTGDDAGQAYSPRERALLRFLAEGLTDEAAARKLGISLRSERRMISSLSDRIGARSRFQLGLAAARSGLV</sequence>
<dbReference type="Proteomes" id="UP001470023">
    <property type="component" value="Unassembled WGS sequence"/>
</dbReference>
<dbReference type="Gene3D" id="1.10.10.10">
    <property type="entry name" value="Winged helix-like DNA-binding domain superfamily/Winged helix DNA-binding domain"/>
    <property type="match status" value="1"/>
</dbReference>
<proteinExistence type="predicted"/>
<dbReference type="EMBL" id="JBEPAZ010000034">
    <property type="protein sequence ID" value="MER6431889.1"/>
    <property type="molecule type" value="Genomic_DNA"/>
</dbReference>
<dbReference type="RefSeq" id="WP_352064827.1">
    <property type="nucleotide sequence ID" value="NZ_JBEPAZ010000034.1"/>
</dbReference>
<protein>
    <submittedName>
        <fullName evidence="2">LuxR C-terminal-related transcriptional regulator</fullName>
    </submittedName>
</protein>
<comment type="caution">
    <text evidence="2">The sequence shown here is derived from an EMBL/GenBank/DDBJ whole genome shotgun (WGS) entry which is preliminary data.</text>
</comment>
<evidence type="ECO:0000313" key="3">
    <source>
        <dbReference type="Proteomes" id="UP001470023"/>
    </source>
</evidence>
<dbReference type="PROSITE" id="PS50043">
    <property type="entry name" value="HTH_LUXR_2"/>
    <property type="match status" value="1"/>
</dbReference>
<dbReference type="SUPFAM" id="SSF46894">
    <property type="entry name" value="C-terminal effector domain of the bipartite response regulators"/>
    <property type="match status" value="1"/>
</dbReference>
<dbReference type="PANTHER" id="PTHR34293">
    <property type="entry name" value="HTH-TYPE TRANSCRIPTIONAL REGULATOR TRMBL2"/>
    <property type="match status" value="1"/>
</dbReference>
<keyword evidence="3" id="KW-1185">Reference proteome</keyword>
<reference evidence="2 3" key="1">
    <citation type="submission" date="2024-06" db="EMBL/GenBank/DDBJ databases">
        <title>The Natural Products Discovery Center: Release of the First 8490 Sequenced Strains for Exploring Actinobacteria Biosynthetic Diversity.</title>
        <authorList>
            <person name="Kalkreuter E."/>
            <person name="Kautsar S.A."/>
            <person name="Yang D."/>
            <person name="Bader C.D."/>
            <person name="Teijaro C.N."/>
            <person name="Fluegel L."/>
            <person name="Davis C.M."/>
            <person name="Simpson J.R."/>
            <person name="Lauterbach L."/>
            <person name="Steele A.D."/>
            <person name="Gui C."/>
            <person name="Meng S."/>
            <person name="Li G."/>
            <person name="Viehrig K."/>
            <person name="Ye F."/>
            <person name="Su P."/>
            <person name="Kiefer A.F."/>
            <person name="Nichols A."/>
            <person name="Cepeda A.J."/>
            <person name="Yan W."/>
            <person name="Fan B."/>
            <person name="Jiang Y."/>
            <person name="Adhikari A."/>
            <person name="Zheng C.-J."/>
            <person name="Schuster L."/>
            <person name="Cowan T.M."/>
            <person name="Smanski M.J."/>
            <person name="Chevrette M.G."/>
            <person name="De Carvalho L.P.S."/>
            <person name="Shen B."/>
        </authorList>
    </citation>
    <scope>NUCLEOTIDE SEQUENCE [LARGE SCALE GENOMIC DNA]</scope>
    <source>
        <strain evidence="2 3">NPDC001166</strain>
    </source>
</reference>
<dbReference type="InterPro" id="IPR036388">
    <property type="entry name" value="WH-like_DNA-bd_sf"/>
</dbReference>
<name>A0ABV1UDV0_9ACTN</name>
<evidence type="ECO:0000313" key="2">
    <source>
        <dbReference type="EMBL" id="MER6431889.1"/>
    </source>
</evidence>
<organism evidence="2 3">
    <name type="scientific">Streptomyces sp. 900105245</name>
    <dbReference type="NCBI Taxonomy" id="3154379"/>
    <lineage>
        <taxon>Bacteria</taxon>
        <taxon>Bacillati</taxon>
        <taxon>Actinomycetota</taxon>
        <taxon>Actinomycetes</taxon>
        <taxon>Kitasatosporales</taxon>
        <taxon>Streptomycetaceae</taxon>
        <taxon>Streptomyces</taxon>
    </lineage>
</organism>
<dbReference type="InterPro" id="IPR051797">
    <property type="entry name" value="TrmB-like"/>
</dbReference>
<dbReference type="InterPro" id="IPR016032">
    <property type="entry name" value="Sig_transdc_resp-reg_C-effctor"/>
</dbReference>
<dbReference type="PANTHER" id="PTHR34293:SF1">
    <property type="entry name" value="HTH-TYPE TRANSCRIPTIONAL REGULATOR TRMBL2"/>
    <property type="match status" value="1"/>
</dbReference>
<dbReference type="InterPro" id="IPR000792">
    <property type="entry name" value="Tscrpt_reg_LuxR_C"/>
</dbReference>
<accession>A0ABV1UDV0</accession>
<evidence type="ECO:0000259" key="1">
    <source>
        <dbReference type="PROSITE" id="PS50043"/>
    </source>
</evidence>
<gene>
    <name evidence="2" type="ORF">ABT272_29805</name>
</gene>
<dbReference type="SMART" id="SM00421">
    <property type="entry name" value="HTH_LUXR"/>
    <property type="match status" value="1"/>
</dbReference>
<dbReference type="CDD" id="cd06170">
    <property type="entry name" value="LuxR_C_like"/>
    <property type="match status" value="1"/>
</dbReference>